<dbReference type="RefSeq" id="WP_187740827.1">
    <property type="nucleotide sequence ID" value="NZ_CP060825.1"/>
</dbReference>
<proteinExistence type="predicted"/>
<accession>A0A7H0HT04</accession>
<sequence length="118" mass="12976">MNGENLRPEAHAELFDGVNVIRTWLDNNAPEQTDSERVMMRVLKISEELGEVSEAVHGATGANPRKGESHTWADVEKELADVAVTALVALATVSPDARKSFDARLQTLVMRLTPPEVR</sequence>
<protein>
    <submittedName>
        <fullName evidence="1">MazG-like family protein</fullName>
    </submittedName>
</protein>
<reference evidence="1 2" key="1">
    <citation type="submission" date="2020-08" db="EMBL/GenBank/DDBJ databases">
        <title>A novel species.</title>
        <authorList>
            <person name="Gao J."/>
        </authorList>
    </citation>
    <scope>NUCLEOTIDE SEQUENCE [LARGE SCALE GENOMIC DNA]</scope>
    <source>
        <strain evidence="1 2">CRPJ-33</strain>
    </source>
</reference>
<organism evidence="1 2">
    <name type="scientific">Streptomyces genisteinicus</name>
    <dbReference type="NCBI Taxonomy" id="2768068"/>
    <lineage>
        <taxon>Bacteria</taxon>
        <taxon>Bacillati</taxon>
        <taxon>Actinomycetota</taxon>
        <taxon>Actinomycetes</taxon>
        <taxon>Kitasatosporales</taxon>
        <taxon>Streptomycetaceae</taxon>
        <taxon>Streptomyces</taxon>
    </lineage>
</organism>
<dbReference type="Proteomes" id="UP000516230">
    <property type="component" value="Chromosome"/>
</dbReference>
<evidence type="ECO:0000313" key="1">
    <source>
        <dbReference type="EMBL" id="QNP63670.1"/>
    </source>
</evidence>
<dbReference type="EMBL" id="CP060825">
    <property type="protein sequence ID" value="QNP63670.1"/>
    <property type="molecule type" value="Genomic_DNA"/>
</dbReference>
<name>A0A7H0HT04_9ACTN</name>
<dbReference type="SUPFAM" id="SSF101386">
    <property type="entry name" value="all-alpha NTP pyrophosphatases"/>
    <property type="match status" value="1"/>
</dbReference>
<dbReference type="InterPro" id="IPR044548">
    <property type="entry name" value="AF0060_NTP-PPase_MazG-like"/>
</dbReference>
<dbReference type="CDD" id="cd11533">
    <property type="entry name" value="NTP-PPase_Af0060_like"/>
    <property type="match status" value="1"/>
</dbReference>
<dbReference type="Gene3D" id="1.10.287.1080">
    <property type="entry name" value="MazG-like"/>
    <property type="match status" value="1"/>
</dbReference>
<dbReference type="AlphaFoldDB" id="A0A7H0HT04"/>
<keyword evidence="2" id="KW-1185">Reference proteome</keyword>
<evidence type="ECO:0000313" key="2">
    <source>
        <dbReference type="Proteomes" id="UP000516230"/>
    </source>
</evidence>
<dbReference type="KEGG" id="sgj:IAG43_12485"/>
<gene>
    <name evidence="1" type="ORF">IAG43_12485</name>
</gene>